<comment type="caution">
    <text evidence="1">The sequence shown here is derived from an EMBL/GenBank/DDBJ whole genome shotgun (WGS) entry which is preliminary data.</text>
</comment>
<keyword evidence="2" id="KW-1185">Reference proteome</keyword>
<sequence length="462" mass="50921">MAGAALGVVSGRRRQGKSFLLQALAEATGGMYFAATEATEAESLRLFADALVRHTREIPDAPFRDWNDAIAHLFRSFGDRPVPVVIDEFPFLSRTSPALPSIIQRELGPGGSGRDSAARLVLCGSAMSVMGGLLAGQAPLRGRAGLELVIHPFRYRDAAEFWGISDPRLAVLVHAILGGTPAYRYEFTQGDVPASLADFDDWVVRTVLNPQTPLFREARYLLAEESDIRDPALYHSVLAAIASGNTTNGGIANYVGRKSDQITHPLNVLEDCALVAREPDLFRSRRSRYRIVEPLITFYEAIMRRRWPELEIHRAENVWGSVRQTFLAQVVGPHFESLCRDFALDAGETLYGGFPAEIGSGVVGDPAKRTQIEIDVAVLAAQEPGQPRRILSLGEVKWGEVMSHHHLERLARARTLLEQKGYDTRDTILACYGGCGFTEELTAYADDDSRTMLVGLERLYQA</sequence>
<protein>
    <submittedName>
        <fullName evidence="1">ATP-binding protein</fullName>
    </submittedName>
</protein>
<keyword evidence="1" id="KW-0067">ATP-binding</keyword>
<keyword evidence="1" id="KW-0547">Nucleotide-binding</keyword>
<dbReference type="PANTHER" id="PTHR34704:SF1">
    <property type="entry name" value="ATPASE"/>
    <property type="match status" value="1"/>
</dbReference>
<evidence type="ECO:0000313" key="2">
    <source>
        <dbReference type="Proteomes" id="UP001597097"/>
    </source>
</evidence>
<dbReference type="PANTHER" id="PTHR34704">
    <property type="entry name" value="ATPASE"/>
    <property type="match status" value="1"/>
</dbReference>
<evidence type="ECO:0000313" key="1">
    <source>
        <dbReference type="EMBL" id="MFD1542202.1"/>
    </source>
</evidence>
<dbReference type="Gene3D" id="3.40.50.300">
    <property type="entry name" value="P-loop containing nucleotide triphosphate hydrolases"/>
    <property type="match status" value="1"/>
</dbReference>
<organism evidence="1 2">
    <name type="scientific">Nonomuraea guangzhouensis</name>
    <dbReference type="NCBI Taxonomy" id="1291555"/>
    <lineage>
        <taxon>Bacteria</taxon>
        <taxon>Bacillati</taxon>
        <taxon>Actinomycetota</taxon>
        <taxon>Actinomycetes</taxon>
        <taxon>Streptosporangiales</taxon>
        <taxon>Streptosporangiaceae</taxon>
        <taxon>Nonomuraea</taxon>
    </lineage>
</organism>
<accession>A0ABW4GHE6</accession>
<dbReference type="InterPro" id="IPR027417">
    <property type="entry name" value="P-loop_NTPase"/>
</dbReference>
<dbReference type="GO" id="GO:0005524">
    <property type="term" value="F:ATP binding"/>
    <property type="evidence" value="ECO:0007669"/>
    <property type="project" value="UniProtKB-KW"/>
</dbReference>
<dbReference type="Proteomes" id="UP001597097">
    <property type="component" value="Unassembled WGS sequence"/>
</dbReference>
<dbReference type="EMBL" id="JBHUCM010000031">
    <property type="protein sequence ID" value="MFD1542202.1"/>
    <property type="molecule type" value="Genomic_DNA"/>
</dbReference>
<reference evidence="2" key="1">
    <citation type="journal article" date="2019" name="Int. J. Syst. Evol. Microbiol.">
        <title>The Global Catalogue of Microorganisms (GCM) 10K type strain sequencing project: providing services to taxonomists for standard genome sequencing and annotation.</title>
        <authorList>
            <consortium name="The Broad Institute Genomics Platform"/>
            <consortium name="The Broad Institute Genome Sequencing Center for Infectious Disease"/>
            <person name="Wu L."/>
            <person name="Ma J."/>
        </authorList>
    </citation>
    <scope>NUCLEOTIDE SEQUENCE [LARGE SCALE GENOMIC DNA]</scope>
    <source>
        <strain evidence="2">CGMCC 1.15399</strain>
    </source>
</reference>
<dbReference type="InterPro" id="IPR036390">
    <property type="entry name" value="WH_DNA-bd_sf"/>
</dbReference>
<dbReference type="RefSeq" id="WP_246654283.1">
    <property type="nucleotide sequence ID" value="NZ_JAHKRM010000037.1"/>
</dbReference>
<proteinExistence type="predicted"/>
<name>A0ABW4GHE6_9ACTN</name>
<gene>
    <name evidence="1" type="ORF">ACFSJ0_34485</name>
</gene>
<dbReference type="SUPFAM" id="SSF46785">
    <property type="entry name" value="Winged helix' DNA-binding domain"/>
    <property type="match status" value="1"/>
</dbReference>
<dbReference type="SUPFAM" id="SSF52540">
    <property type="entry name" value="P-loop containing nucleoside triphosphate hydrolases"/>
    <property type="match status" value="1"/>
</dbReference>